<evidence type="ECO:0000313" key="3">
    <source>
        <dbReference type="Proteomes" id="UP000239772"/>
    </source>
</evidence>
<name>A0A2T1HM15_9HYPH</name>
<dbReference type="EMBL" id="PVZS01000041">
    <property type="protein sequence ID" value="PSC02687.1"/>
    <property type="molecule type" value="Genomic_DNA"/>
</dbReference>
<dbReference type="Proteomes" id="UP000239772">
    <property type="component" value="Unassembled WGS sequence"/>
</dbReference>
<gene>
    <name evidence="2" type="ORF">SLNSH_22770</name>
</gene>
<keyword evidence="3" id="KW-1185">Reference proteome</keyword>
<organism evidence="2 3">
    <name type="scientific">Alsobacter soli</name>
    <dbReference type="NCBI Taxonomy" id="2109933"/>
    <lineage>
        <taxon>Bacteria</taxon>
        <taxon>Pseudomonadati</taxon>
        <taxon>Pseudomonadota</taxon>
        <taxon>Alphaproteobacteria</taxon>
        <taxon>Hyphomicrobiales</taxon>
        <taxon>Alsobacteraceae</taxon>
        <taxon>Alsobacter</taxon>
    </lineage>
</organism>
<reference evidence="3" key="1">
    <citation type="submission" date="2018-03" db="EMBL/GenBank/DDBJ databases">
        <authorList>
            <person name="Sun L."/>
            <person name="Liu H."/>
            <person name="Chen W."/>
            <person name="Huang K."/>
            <person name="Liu W."/>
            <person name="Gao X."/>
        </authorList>
    </citation>
    <scope>NUCLEOTIDE SEQUENCE [LARGE SCALE GENOMIC DNA]</scope>
    <source>
        <strain evidence="3">SH9</strain>
    </source>
</reference>
<protein>
    <submittedName>
        <fullName evidence="2">Uncharacterized protein</fullName>
    </submittedName>
</protein>
<dbReference type="OrthoDB" id="8020742at2"/>
<comment type="caution">
    <text evidence="2">The sequence shown here is derived from an EMBL/GenBank/DDBJ whole genome shotgun (WGS) entry which is preliminary data.</text>
</comment>
<accession>A0A2T1HM15</accession>
<dbReference type="RefSeq" id="WP_106340326.1">
    <property type="nucleotide sequence ID" value="NZ_PVZS01000041.1"/>
</dbReference>
<proteinExistence type="predicted"/>
<evidence type="ECO:0000256" key="1">
    <source>
        <dbReference type="SAM" id="MobiDB-lite"/>
    </source>
</evidence>
<dbReference type="AlphaFoldDB" id="A0A2T1HM15"/>
<feature type="region of interest" description="Disordered" evidence="1">
    <location>
        <begin position="1"/>
        <end position="34"/>
    </location>
</feature>
<evidence type="ECO:0000313" key="2">
    <source>
        <dbReference type="EMBL" id="PSC02687.1"/>
    </source>
</evidence>
<sequence length="85" mass="9360">MAKKKPASLELAMATGPEQSADNAPAATPQPSKAEKLTVYVSRRAAKLIKQMALDNDKRTNDYLREGINLMLAKYGHPSLEEMED</sequence>